<reference evidence="2 3" key="1">
    <citation type="submission" date="2021-11" db="EMBL/GenBank/DDBJ databases">
        <title>Whole genome of Geoglobus acetivorans.</title>
        <authorList>
            <person name="Liu D."/>
        </authorList>
    </citation>
    <scope>NUCLEOTIDE SEQUENCE [LARGE SCALE GENOMIC DNA]</scope>
    <source>
        <strain evidence="2 3">SBH6</strain>
    </source>
</reference>
<dbReference type="PANTHER" id="PTHR34300:SF2">
    <property type="entry name" value="QUEUOSINE PRECURSOR TRANSPORTER-RELATED"/>
    <property type="match status" value="1"/>
</dbReference>
<feature type="transmembrane region" description="Helical" evidence="1">
    <location>
        <begin position="128"/>
        <end position="151"/>
    </location>
</feature>
<dbReference type="NCBIfam" id="TIGR00697">
    <property type="entry name" value="queuosine precursor transporter"/>
    <property type="match status" value="1"/>
</dbReference>
<keyword evidence="1" id="KW-0472">Membrane</keyword>
<dbReference type="Pfam" id="PF02592">
    <property type="entry name" value="Vut_1"/>
    <property type="match status" value="1"/>
</dbReference>
<gene>
    <name evidence="2" type="ORF">LPQ35_11090</name>
</gene>
<name>A0ABZ3H3Z3_GEOAI</name>
<feature type="transmembrane region" description="Helical" evidence="1">
    <location>
        <begin position="197"/>
        <end position="219"/>
    </location>
</feature>
<comment type="subcellular location">
    <subcellularLocation>
        <location evidence="1">Cell membrane</location>
        <topology evidence="1">Multi-pass membrane protein</topology>
    </subcellularLocation>
</comment>
<feature type="transmembrane region" description="Helical" evidence="1">
    <location>
        <begin position="31"/>
        <end position="50"/>
    </location>
</feature>
<comment type="similarity">
    <text evidence="1">Belongs to the vitamin uptake transporter (VUT/ECF) (TC 2.A.88) family. Q precursor transporter subfamily.</text>
</comment>
<evidence type="ECO:0000313" key="2">
    <source>
        <dbReference type="EMBL" id="XAT63783.1"/>
    </source>
</evidence>
<feature type="transmembrane region" description="Helical" evidence="1">
    <location>
        <begin position="56"/>
        <end position="75"/>
    </location>
</feature>
<sequence length="229" mass="24986">MLIYEFVVWTALMLATTAIVMLSAKKIGVEIIIGVYAVLSVIANIVAVKLISVGGIIAPAGVIVYSVTFLLTDFLSEVYGKNVAGKAVATGFIANIIYLIVISAVLLWSPAPFMPPEFIDSFNAIFNLAPRIVLASLIAFVISQTNDVYVFHYIRQKTGKRHLWMRNNVSTAISQFIDTAIFITIAFYGVAPVLELIAGQYVLKLIIALLDTPFLYVTVKAMGFSSEKP</sequence>
<accession>A0ABZ3H3Z3</accession>
<feature type="transmembrane region" description="Helical" evidence="1">
    <location>
        <begin position="172"/>
        <end position="191"/>
    </location>
</feature>
<keyword evidence="3" id="KW-1185">Reference proteome</keyword>
<keyword evidence="1" id="KW-1133">Transmembrane helix</keyword>
<organism evidence="2 3">
    <name type="scientific">Geoglobus acetivorans</name>
    <dbReference type="NCBI Taxonomy" id="565033"/>
    <lineage>
        <taxon>Archaea</taxon>
        <taxon>Methanobacteriati</taxon>
        <taxon>Methanobacteriota</taxon>
        <taxon>Archaeoglobi</taxon>
        <taxon>Archaeoglobales</taxon>
        <taxon>Archaeoglobaceae</taxon>
        <taxon>Geoglobus</taxon>
    </lineage>
</organism>
<dbReference type="GeneID" id="90450249"/>
<dbReference type="HAMAP" id="MF_02088">
    <property type="entry name" value="Q_prec_transport"/>
    <property type="match status" value="1"/>
</dbReference>
<dbReference type="EMBL" id="CP087714">
    <property type="protein sequence ID" value="XAT63783.1"/>
    <property type="molecule type" value="Genomic_DNA"/>
</dbReference>
<evidence type="ECO:0000313" key="3">
    <source>
        <dbReference type="Proteomes" id="UP001492541"/>
    </source>
</evidence>
<feature type="transmembrane region" description="Helical" evidence="1">
    <location>
        <begin position="6"/>
        <end position="24"/>
    </location>
</feature>
<feature type="transmembrane region" description="Helical" evidence="1">
    <location>
        <begin position="87"/>
        <end position="108"/>
    </location>
</feature>
<evidence type="ECO:0000256" key="1">
    <source>
        <dbReference type="HAMAP-Rule" id="MF_02088"/>
    </source>
</evidence>
<keyword evidence="1" id="KW-1003">Cell membrane</keyword>
<protein>
    <recommendedName>
        <fullName evidence="1">Probable queuosine precursor transporter</fullName>
        <shortName evidence="1">Q precursor transporter</shortName>
    </recommendedName>
</protein>
<dbReference type="Proteomes" id="UP001492541">
    <property type="component" value="Chromosome"/>
</dbReference>
<proteinExistence type="inferred from homology"/>
<keyword evidence="1" id="KW-0812">Transmembrane</keyword>
<dbReference type="PANTHER" id="PTHR34300">
    <property type="entry name" value="QUEUOSINE PRECURSOR TRANSPORTER-RELATED"/>
    <property type="match status" value="1"/>
</dbReference>
<dbReference type="InterPro" id="IPR003744">
    <property type="entry name" value="YhhQ"/>
</dbReference>
<keyword evidence="1" id="KW-0813">Transport</keyword>
<dbReference type="RefSeq" id="WP_193806907.1">
    <property type="nucleotide sequence ID" value="NZ_CP087714.1"/>
</dbReference>
<comment type="function">
    <text evidence="1">Involved in the import of queuosine (Q) precursors, required for Q precursor salvage.</text>
</comment>